<dbReference type="EMBL" id="CP003563">
    <property type="protein sequence ID" value="AFL50550.1"/>
    <property type="molecule type" value="Genomic_DNA"/>
</dbReference>
<dbReference type="KEGG" id="sfd:USDA257_c19650"/>
<reference evidence="1 2" key="1">
    <citation type="journal article" date="2012" name="J. Bacteriol.">
        <title>Complete genome sequence of the broad-host-range strain Sinorhizobium fredii USDA257.</title>
        <authorList>
            <person name="Schuldes J."/>
            <person name="Rodriguez Orbegoso M."/>
            <person name="Schmeisser C."/>
            <person name="Krishnan H.B."/>
            <person name="Daniel R."/>
            <person name="Streit W.R."/>
        </authorList>
    </citation>
    <scope>NUCLEOTIDE SEQUENCE [LARGE SCALE GENOMIC DNA]</scope>
    <source>
        <strain evidence="1 2">USDA 257</strain>
    </source>
</reference>
<organism evidence="1 2">
    <name type="scientific">Sinorhizobium fredii (strain USDA 257)</name>
    <dbReference type="NCBI Taxonomy" id="1185652"/>
    <lineage>
        <taxon>Bacteria</taxon>
        <taxon>Pseudomonadati</taxon>
        <taxon>Pseudomonadota</taxon>
        <taxon>Alphaproteobacteria</taxon>
        <taxon>Hyphomicrobiales</taxon>
        <taxon>Rhizobiaceae</taxon>
        <taxon>Sinorhizobium/Ensifer group</taxon>
        <taxon>Sinorhizobium</taxon>
    </lineage>
</organism>
<dbReference type="Proteomes" id="UP000006180">
    <property type="component" value="Chromosome"/>
</dbReference>
<proteinExistence type="predicted"/>
<evidence type="ECO:0000313" key="1">
    <source>
        <dbReference type="EMBL" id="AFL50550.1"/>
    </source>
</evidence>
<accession>I3X3U4</accession>
<protein>
    <submittedName>
        <fullName evidence="1">Uncharacterized protein</fullName>
    </submittedName>
</protein>
<dbReference type="HOGENOM" id="CLU_2636121_0_0_5"/>
<sequence length="77" mass="8592">MSPRRHDLIAKYHADEIARDTLLPLDLNAGSNRKRRCEGKYGISANAIAAFHAYPELCRNFCEAIPAVARYTDEVGS</sequence>
<gene>
    <name evidence="1" type="ORF">USDA257_c19650</name>
</gene>
<dbReference type="AlphaFoldDB" id="I3X3U4"/>
<evidence type="ECO:0000313" key="2">
    <source>
        <dbReference type="Proteomes" id="UP000006180"/>
    </source>
</evidence>
<name>I3X3U4_SINF2</name>